<organism evidence="4 5">
    <name type="scientific">Durusdinium trenchii</name>
    <dbReference type="NCBI Taxonomy" id="1381693"/>
    <lineage>
        <taxon>Eukaryota</taxon>
        <taxon>Sar</taxon>
        <taxon>Alveolata</taxon>
        <taxon>Dinophyceae</taxon>
        <taxon>Suessiales</taxon>
        <taxon>Symbiodiniaceae</taxon>
        <taxon>Durusdinium</taxon>
    </lineage>
</organism>
<evidence type="ECO:0000313" key="5">
    <source>
        <dbReference type="Proteomes" id="UP001642464"/>
    </source>
</evidence>
<keyword evidence="1" id="KW-0863">Zinc-finger</keyword>
<evidence type="ECO:0000256" key="2">
    <source>
        <dbReference type="SAM" id="MobiDB-lite"/>
    </source>
</evidence>
<protein>
    <submittedName>
        <fullName evidence="4">Teneurin-3</fullName>
    </submittedName>
</protein>
<evidence type="ECO:0000259" key="3">
    <source>
        <dbReference type="PROSITE" id="PS50157"/>
    </source>
</evidence>
<feature type="domain" description="C2H2-type" evidence="3">
    <location>
        <begin position="1413"/>
        <end position="1437"/>
    </location>
</feature>
<dbReference type="PROSITE" id="PS50157">
    <property type="entry name" value="ZINC_FINGER_C2H2_2"/>
    <property type="match status" value="1"/>
</dbReference>
<keyword evidence="5" id="KW-1185">Reference proteome</keyword>
<gene>
    <name evidence="4" type="ORF">SCF082_LOCUS19691</name>
</gene>
<dbReference type="Proteomes" id="UP001642464">
    <property type="component" value="Unassembled WGS sequence"/>
</dbReference>
<evidence type="ECO:0000313" key="4">
    <source>
        <dbReference type="EMBL" id="CAK9031565.1"/>
    </source>
</evidence>
<feature type="compositionally biased region" description="Basic and acidic residues" evidence="2">
    <location>
        <begin position="976"/>
        <end position="986"/>
    </location>
</feature>
<proteinExistence type="predicted"/>
<keyword evidence="1" id="KW-0862">Zinc</keyword>
<name>A0ABP0KZB1_9DINO</name>
<reference evidence="4 5" key="1">
    <citation type="submission" date="2024-02" db="EMBL/GenBank/DDBJ databases">
        <authorList>
            <person name="Chen Y."/>
            <person name="Shah S."/>
            <person name="Dougan E. K."/>
            <person name="Thang M."/>
            <person name="Chan C."/>
        </authorList>
    </citation>
    <scope>NUCLEOTIDE SEQUENCE [LARGE SCALE GENOMIC DNA]</scope>
</reference>
<dbReference type="PROSITE" id="PS00028">
    <property type="entry name" value="ZINC_FINGER_C2H2_1"/>
    <property type="match status" value="1"/>
</dbReference>
<feature type="compositionally biased region" description="Low complexity" evidence="2">
    <location>
        <begin position="934"/>
        <end position="949"/>
    </location>
</feature>
<feature type="compositionally biased region" description="Low complexity" evidence="2">
    <location>
        <begin position="1"/>
        <end position="19"/>
    </location>
</feature>
<feature type="region of interest" description="Disordered" evidence="2">
    <location>
        <begin position="1"/>
        <end position="33"/>
    </location>
</feature>
<feature type="region of interest" description="Disordered" evidence="2">
    <location>
        <begin position="873"/>
        <end position="899"/>
    </location>
</feature>
<feature type="region of interest" description="Disordered" evidence="2">
    <location>
        <begin position="916"/>
        <end position="986"/>
    </location>
</feature>
<sequence>MFSAATSARSSNSTSTRRAYVTETDDGHDQSHEEVLETVAEEDHAEVRKDRGFGRAGAVGGGRQNAGVPAARKASGKHPCFDCNQHGHWAGDKECPKPGAGLGRKGPPAAAKAKTRQVRVTEAFQAEHVVVPEPLAPSPSSTSTPLENPGSPHEVNMVLHGSSTMPLGQAFEQSLANALNSTLVSTAAQDLPNEKHHVGALDSACNRSCAGPTWLQSYVSQLESAPPFIRALLHHVSESERFKFGNGGVAISTKRWRLPACVGGHVFLVWINEVPIPSLGCLLGRDVLDALGAVLNFGQRTLQCTSLFDDSQRLELKQMAAGHFMLELLPESWPRLGPVKWRRCGLDGVLELQLTPRSWLERRVAEARCLTSHCHFIDAFSDYQSDYLQNDLKYQFMMTSPPTSTFLSDMAALEAAPLEPLTPSLVKIFKEVNTKGIAPYRWNRFILRLIDRRNWHARSLLIQFASRAHLRYLPFPYPSVCSVEQWLLQAQSMINMKTMSRRHHFIALETGGYTVEHLLELGRLRDRCGWKMAFVEDSLLAGFLAARSQKGQREKLRAAALEETKQKIAKESAEMDREIMARQLLGPRGGLPTLRSDLVKLALLLNLTPGPKETVAQLQGRIRPLVDILKNKNPPLHSTPLEVPRADPLHHVTPTSSSWSVVSGMEAPKAAMERKQEGCPMPSELHQMELRVQEMMKAQDARFQAMLGQVLQAVSGNHISERCGHGPDQGRPVKNFDDLVDTIDGNFKIHGKVKKGISQMISQAWHQHRRDQIALSVGSKEIKEVFMATWNMEMRDAMNETFAVELRMPTFLTEVYTDTEPVAQATRRRGLVAGESLTLGTGWDFRLPDHRKAALAWMKRAAIDEVINAAKNEARAREHDDGSDEPEPDGPLQPSTPEQFAGQLQPSEIVAALQPTSSAAPSLVGRTAPPSLLETAGEGTETPGTAAPGTPVPSLILQASQSRLTSPMASSTMSRTLERARALDEEVAERAERGVKRPAEGPPLEAEEHGARPAFEALQLTHEELQKISDGADVHPLLKLQAMIDLDRDLGNTMGEPDHGTWDGRWSLFCQRDWDTLQRLGAQLPSGAPHDVLALQTARKEYVWSKMSPNQKQLWGEAAVTGWKAYIDNSAVEAGTAVGELPNQHALIPVPAEVLAWYHAVQHQKLTKTLKSMGQEKKKEKLLAATRQATLAAQRHDSRGLYEAIRTLAPKQTKRMIRFRSPTGGLLSPAEEIQILKDHFTGIFNAAASELPPMMHIDFPLTVQDVASQLRQVGQLCKQAWHLDVVGTVLVPIQPENTLRVNLIEYQVIAGVVHTGGDRCGHLQAVGRTKVGWFLFDDDAEAKLLPDDGALRQHWTFMWLIRVDTQAEVLPRFPVLGHDQRVSTLVSHLKKLDWTPENHIEHLPRELEVYFRVHCAACGKVIFNFETLARHLRLKHTALWQNIFTLPAGQISNFCVSQLPCTRCETKIVIWGPVEHRDLTHKCHVELNYRAALAYHDETLAPQSDMFTTEEQLHLGGLAAWLH</sequence>
<keyword evidence="1" id="KW-0479">Metal-binding</keyword>
<dbReference type="InterPro" id="IPR013087">
    <property type="entry name" value="Znf_C2H2_type"/>
</dbReference>
<accession>A0ABP0KZB1</accession>
<dbReference type="EMBL" id="CAXAMM010013514">
    <property type="protein sequence ID" value="CAK9031565.1"/>
    <property type="molecule type" value="Genomic_DNA"/>
</dbReference>
<comment type="caution">
    <text evidence="4">The sequence shown here is derived from an EMBL/GenBank/DDBJ whole genome shotgun (WGS) entry which is preliminary data.</text>
</comment>
<evidence type="ECO:0000256" key="1">
    <source>
        <dbReference type="PROSITE-ProRule" id="PRU00042"/>
    </source>
</evidence>
<feature type="compositionally biased region" description="Polar residues" evidence="2">
    <location>
        <begin position="957"/>
        <end position="975"/>
    </location>
</feature>